<protein>
    <submittedName>
        <fullName evidence="2">Uncharacterized protein</fullName>
    </submittedName>
</protein>
<reference evidence="2 3" key="1">
    <citation type="journal article" date="2021" name="BMC Biol.">
        <title>Horizontally acquired antibacterial genes associated with adaptive radiation of ladybird beetles.</title>
        <authorList>
            <person name="Li H.S."/>
            <person name="Tang X.F."/>
            <person name="Huang Y.H."/>
            <person name="Xu Z.Y."/>
            <person name="Chen M.L."/>
            <person name="Du X.Y."/>
            <person name="Qiu B.Y."/>
            <person name="Chen P.T."/>
            <person name="Zhang W."/>
            <person name="Slipinski A."/>
            <person name="Escalona H.E."/>
            <person name="Waterhouse R.M."/>
            <person name="Zwick A."/>
            <person name="Pang H."/>
        </authorList>
    </citation>
    <scope>NUCLEOTIDE SEQUENCE [LARGE SCALE GENOMIC DNA]</scope>
    <source>
        <strain evidence="2">SYSU2018</strain>
    </source>
</reference>
<keyword evidence="3" id="KW-1185">Reference proteome</keyword>
<feature type="region of interest" description="Disordered" evidence="1">
    <location>
        <begin position="68"/>
        <end position="115"/>
    </location>
</feature>
<dbReference type="AlphaFoldDB" id="A0ABD2MRF6"/>
<proteinExistence type="predicted"/>
<dbReference type="Proteomes" id="UP001516400">
    <property type="component" value="Unassembled WGS sequence"/>
</dbReference>
<evidence type="ECO:0000256" key="1">
    <source>
        <dbReference type="SAM" id="MobiDB-lite"/>
    </source>
</evidence>
<evidence type="ECO:0000313" key="2">
    <source>
        <dbReference type="EMBL" id="KAL3268676.1"/>
    </source>
</evidence>
<sequence>VNVWMNNNPSRNISRYQAGNIVRKAWTRAATPTKTTLGFRSSGIYSLDLNAIPVYYFLISDTASGEINPKQQHVNEDQAAQSNKSNDHKTTSLQPGTSSENGTNPTERSEEVFSFRIPARNSASSSYSSNIFSARNYCQEKKILSESKTAKQKTK</sequence>
<feature type="compositionally biased region" description="Polar residues" evidence="1">
    <location>
        <begin position="68"/>
        <end position="84"/>
    </location>
</feature>
<gene>
    <name evidence="2" type="ORF">HHI36_007779</name>
</gene>
<accession>A0ABD2MRF6</accession>
<name>A0ABD2MRF6_9CUCU</name>
<dbReference type="EMBL" id="JABFTP020000021">
    <property type="protein sequence ID" value="KAL3268676.1"/>
    <property type="molecule type" value="Genomic_DNA"/>
</dbReference>
<organism evidence="2 3">
    <name type="scientific">Cryptolaemus montrouzieri</name>
    <dbReference type="NCBI Taxonomy" id="559131"/>
    <lineage>
        <taxon>Eukaryota</taxon>
        <taxon>Metazoa</taxon>
        <taxon>Ecdysozoa</taxon>
        <taxon>Arthropoda</taxon>
        <taxon>Hexapoda</taxon>
        <taxon>Insecta</taxon>
        <taxon>Pterygota</taxon>
        <taxon>Neoptera</taxon>
        <taxon>Endopterygota</taxon>
        <taxon>Coleoptera</taxon>
        <taxon>Polyphaga</taxon>
        <taxon>Cucujiformia</taxon>
        <taxon>Coccinelloidea</taxon>
        <taxon>Coccinellidae</taxon>
        <taxon>Scymninae</taxon>
        <taxon>Scymnini</taxon>
        <taxon>Cryptolaemus</taxon>
    </lineage>
</organism>
<feature type="compositionally biased region" description="Polar residues" evidence="1">
    <location>
        <begin position="91"/>
        <end position="106"/>
    </location>
</feature>
<evidence type="ECO:0000313" key="3">
    <source>
        <dbReference type="Proteomes" id="UP001516400"/>
    </source>
</evidence>
<feature type="non-terminal residue" evidence="2">
    <location>
        <position position="1"/>
    </location>
</feature>
<comment type="caution">
    <text evidence="2">The sequence shown here is derived from an EMBL/GenBank/DDBJ whole genome shotgun (WGS) entry which is preliminary data.</text>
</comment>